<evidence type="ECO:0000313" key="6">
    <source>
        <dbReference type="EMBL" id="NYZ20864.1"/>
    </source>
</evidence>
<dbReference type="PROSITE" id="PS51077">
    <property type="entry name" value="HTH_ICLR"/>
    <property type="match status" value="1"/>
</dbReference>
<feature type="domain" description="HTH iclR-type" evidence="4">
    <location>
        <begin position="19"/>
        <end position="81"/>
    </location>
</feature>
<keyword evidence="1" id="KW-0805">Transcription regulation</keyword>
<name>A0ABX2T968_9PROT</name>
<organism evidence="6 7">
    <name type="scientific">Azospirillum oleiclasticum</name>
    <dbReference type="NCBI Taxonomy" id="2735135"/>
    <lineage>
        <taxon>Bacteria</taxon>
        <taxon>Pseudomonadati</taxon>
        <taxon>Pseudomonadota</taxon>
        <taxon>Alphaproteobacteria</taxon>
        <taxon>Rhodospirillales</taxon>
        <taxon>Azospirillaceae</taxon>
        <taxon>Azospirillum</taxon>
    </lineage>
</organism>
<dbReference type="InterPro" id="IPR036390">
    <property type="entry name" value="WH_DNA-bd_sf"/>
</dbReference>
<dbReference type="InterPro" id="IPR050707">
    <property type="entry name" value="HTH_MetabolicPath_Reg"/>
</dbReference>
<sequence length="266" mass="29580">MTDNSTMDLPNRRHSDENLKSLVKVVRVLECFSTMDRSLSLAEICQRTGFPRSTTHRLLSSMREVGFLDQDRERDRYRLGLKLFEFGNVVLANMDLHREARPYVETLGRISGQSVHLAVFDGRQAIVIHRHDPSPDSGTSPNFIEAAPVHCTSVGKAILAFQPDPVIERIIDGGLKRFTENTIAEPDRLREELALIRERGYSVDNAEHQPGLRCVGAPIRDSAGRVFAGISVSGAAWRLPVAEVENLSKIVMHHAAAISTSLGYRG</sequence>
<dbReference type="InterPro" id="IPR005471">
    <property type="entry name" value="Tscrpt_reg_IclR_N"/>
</dbReference>
<accession>A0ABX2T968</accession>
<dbReference type="Pfam" id="PF01614">
    <property type="entry name" value="IclR_C"/>
    <property type="match status" value="1"/>
</dbReference>
<dbReference type="Gene3D" id="3.30.450.40">
    <property type="match status" value="1"/>
</dbReference>
<gene>
    <name evidence="6" type="ORF">HND93_14215</name>
</gene>
<dbReference type="SUPFAM" id="SSF55781">
    <property type="entry name" value="GAF domain-like"/>
    <property type="match status" value="1"/>
</dbReference>
<dbReference type="Pfam" id="PF09339">
    <property type="entry name" value="HTH_IclR"/>
    <property type="match status" value="1"/>
</dbReference>
<comment type="caution">
    <text evidence="6">The sequence shown here is derived from an EMBL/GenBank/DDBJ whole genome shotgun (WGS) entry which is preliminary data.</text>
</comment>
<dbReference type="InterPro" id="IPR036388">
    <property type="entry name" value="WH-like_DNA-bd_sf"/>
</dbReference>
<dbReference type="InterPro" id="IPR029016">
    <property type="entry name" value="GAF-like_dom_sf"/>
</dbReference>
<evidence type="ECO:0000256" key="2">
    <source>
        <dbReference type="ARBA" id="ARBA00023125"/>
    </source>
</evidence>
<dbReference type="EMBL" id="JABFDB010000009">
    <property type="protein sequence ID" value="NYZ20864.1"/>
    <property type="molecule type" value="Genomic_DNA"/>
</dbReference>
<dbReference type="Proteomes" id="UP000584642">
    <property type="component" value="Unassembled WGS sequence"/>
</dbReference>
<dbReference type="PANTHER" id="PTHR30136:SF35">
    <property type="entry name" value="HTH-TYPE TRANSCRIPTIONAL REGULATOR RV1719"/>
    <property type="match status" value="1"/>
</dbReference>
<keyword evidence="3" id="KW-0804">Transcription</keyword>
<keyword evidence="7" id="KW-1185">Reference proteome</keyword>
<evidence type="ECO:0000259" key="4">
    <source>
        <dbReference type="PROSITE" id="PS51077"/>
    </source>
</evidence>
<evidence type="ECO:0000313" key="7">
    <source>
        <dbReference type="Proteomes" id="UP000584642"/>
    </source>
</evidence>
<evidence type="ECO:0000256" key="3">
    <source>
        <dbReference type="ARBA" id="ARBA00023163"/>
    </source>
</evidence>
<evidence type="ECO:0000256" key="1">
    <source>
        <dbReference type="ARBA" id="ARBA00023015"/>
    </source>
</evidence>
<dbReference type="RefSeq" id="WP_180282640.1">
    <property type="nucleotide sequence ID" value="NZ_JABFDB010000009.1"/>
</dbReference>
<dbReference type="SUPFAM" id="SSF46785">
    <property type="entry name" value="Winged helix' DNA-binding domain"/>
    <property type="match status" value="1"/>
</dbReference>
<keyword evidence="2" id="KW-0238">DNA-binding</keyword>
<protein>
    <submittedName>
        <fullName evidence="6">IclR family transcriptional regulator</fullName>
    </submittedName>
</protein>
<feature type="domain" description="IclR-ED" evidence="5">
    <location>
        <begin position="82"/>
        <end position="264"/>
    </location>
</feature>
<dbReference type="SMART" id="SM00346">
    <property type="entry name" value="HTH_ICLR"/>
    <property type="match status" value="1"/>
</dbReference>
<dbReference type="Gene3D" id="1.10.10.10">
    <property type="entry name" value="Winged helix-like DNA-binding domain superfamily/Winged helix DNA-binding domain"/>
    <property type="match status" value="1"/>
</dbReference>
<dbReference type="PROSITE" id="PS51078">
    <property type="entry name" value="ICLR_ED"/>
    <property type="match status" value="1"/>
</dbReference>
<proteinExistence type="predicted"/>
<dbReference type="InterPro" id="IPR014757">
    <property type="entry name" value="Tscrpt_reg_IclR_C"/>
</dbReference>
<dbReference type="PANTHER" id="PTHR30136">
    <property type="entry name" value="HELIX-TURN-HELIX TRANSCRIPTIONAL REGULATOR, ICLR FAMILY"/>
    <property type="match status" value="1"/>
</dbReference>
<evidence type="ECO:0000259" key="5">
    <source>
        <dbReference type="PROSITE" id="PS51078"/>
    </source>
</evidence>
<reference evidence="6 7" key="1">
    <citation type="submission" date="2020-05" db="EMBL/GenBank/DDBJ databases">
        <title>Azospirillum oleiclasticum sp. nov, a nitrogen-fixing and heavy crude oil-emulsifying bacterium isolated from the crude oil of Yumen Oilfield.</title>
        <authorList>
            <person name="Wu D."/>
            <person name="Cai M."/>
            <person name="Zhang X."/>
        </authorList>
    </citation>
    <scope>NUCLEOTIDE SEQUENCE [LARGE SCALE GENOMIC DNA]</scope>
    <source>
        <strain evidence="6 7">ROY-1-1-2</strain>
    </source>
</reference>